<reference evidence="2 3" key="1">
    <citation type="submission" date="2024-04" db="EMBL/GenBank/DDBJ databases">
        <title>Tritrichomonas musculus Genome.</title>
        <authorList>
            <person name="Alves-Ferreira E."/>
            <person name="Grigg M."/>
            <person name="Lorenzi H."/>
            <person name="Galac M."/>
        </authorList>
    </citation>
    <scope>NUCLEOTIDE SEQUENCE [LARGE SCALE GENOMIC DNA]</scope>
    <source>
        <strain evidence="2 3">EAF2021</strain>
    </source>
</reference>
<dbReference type="EMBL" id="JAPFFF010000015">
    <property type="protein sequence ID" value="KAK8866548.1"/>
    <property type="molecule type" value="Genomic_DNA"/>
</dbReference>
<gene>
    <name evidence="2" type="ORF">M9Y10_009512</name>
</gene>
<dbReference type="Proteomes" id="UP001470230">
    <property type="component" value="Unassembled WGS sequence"/>
</dbReference>
<evidence type="ECO:0000313" key="2">
    <source>
        <dbReference type="EMBL" id="KAK8866548.1"/>
    </source>
</evidence>
<accession>A0ABR2INI5</accession>
<protein>
    <submittedName>
        <fullName evidence="2">Uncharacterized protein</fullName>
    </submittedName>
</protein>
<comment type="caution">
    <text evidence="2">The sequence shown here is derived from an EMBL/GenBank/DDBJ whole genome shotgun (WGS) entry which is preliminary data.</text>
</comment>
<name>A0ABR2INI5_9EUKA</name>
<sequence>MKLLMSQSEPQFMANYQYVMKNTNGCFQINKEPLEKVLKHCIISISDDQIVANPNVDDESLKKTVLVNRHISQLSSEECAGSGPDRITQMAPITDP</sequence>
<organism evidence="2 3">
    <name type="scientific">Tritrichomonas musculus</name>
    <dbReference type="NCBI Taxonomy" id="1915356"/>
    <lineage>
        <taxon>Eukaryota</taxon>
        <taxon>Metamonada</taxon>
        <taxon>Parabasalia</taxon>
        <taxon>Tritrichomonadida</taxon>
        <taxon>Tritrichomonadidae</taxon>
        <taxon>Tritrichomonas</taxon>
    </lineage>
</organism>
<keyword evidence="3" id="KW-1185">Reference proteome</keyword>
<evidence type="ECO:0000256" key="1">
    <source>
        <dbReference type="SAM" id="MobiDB-lite"/>
    </source>
</evidence>
<feature type="region of interest" description="Disordered" evidence="1">
    <location>
        <begin position="77"/>
        <end position="96"/>
    </location>
</feature>
<proteinExistence type="predicted"/>
<evidence type="ECO:0000313" key="3">
    <source>
        <dbReference type="Proteomes" id="UP001470230"/>
    </source>
</evidence>